<evidence type="ECO:0000313" key="2">
    <source>
        <dbReference type="EMBL" id="ECB2281860.1"/>
    </source>
</evidence>
<accession>A0A5V8TBD3</accession>
<feature type="non-terminal residue" evidence="1">
    <location>
        <position position="1"/>
    </location>
</feature>
<protein>
    <submittedName>
        <fullName evidence="1">Multidrug transporter</fullName>
    </submittedName>
</protein>
<evidence type="ECO:0000313" key="1">
    <source>
        <dbReference type="EMBL" id="EBV4145366.1"/>
    </source>
</evidence>
<dbReference type="AlphaFoldDB" id="A0A5V8TBD3"/>
<dbReference type="EMBL" id="DAAQNZ010000004">
    <property type="protein sequence ID" value="HAE0144577.1"/>
    <property type="molecule type" value="Genomic_DNA"/>
</dbReference>
<organism evidence="1">
    <name type="scientific">Salmonella enteritidis</name>
    <dbReference type="NCBI Taxonomy" id="149539"/>
    <lineage>
        <taxon>Bacteria</taxon>
        <taxon>Pseudomonadati</taxon>
        <taxon>Pseudomonadota</taxon>
        <taxon>Gammaproteobacteria</taxon>
        <taxon>Enterobacterales</taxon>
        <taxon>Enterobacteriaceae</taxon>
        <taxon>Salmonella</taxon>
    </lineage>
</organism>
<reference evidence="3" key="3">
    <citation type="submission" date="2019-01" db="EMBL/GenBank/DDBJ databases">
        <authorList>
            <consortium name="NCBI Pathogen Detection Project"/>
        </authorList>
    </citation>
    <scope>NUCLEOTIDE SEQUENCE</scope>
    <source>
        <strain evidence="3">ILBSalm5409918</strain>
    </source>
</reference>
<dbReference type="EMBL" id="AAHWXC010000065">
    <property type="protein sequence ID" value="ECB2281860.1"/>
    <property type="molecule type" value="Genomic_DNA"/>
</dbReference>
<evidence type="ECO:0000313" key="3">
    <source>
        <dbReference type="EMBL" id="HAE0144577.1"/>
    </source>
</evidence>
<sequence>QQPAGKSMSRMVRITATNASTFLWQDTQWFKSVFILSSVLLKISSRPEKYWNEEMYD</sequence>
<dbReference type="EMBL" id="AAHFDU010000003">
    <property type="protein sequence ID" value="EBV4145366.1"/>
    <property type="molecule type" value="Genomic_DNA"/>
</dbReference>
<proteinExistence type="predicted"/>
<reference evidence="1" key="2">
    <citation type="submission" date="2018-06" db="EMBL/GenBank/DDBJ databases">
        <authorList>
            <person name="Ashton P.M."/>
            <person name="Dallman T."/>
            <person name="Nair S."/>
            <person name="De Pinna E."/>
            <person name="Peters T."/>
            <person name="Grant K."/>
        </authorList>
    </citation>
    <scope>NUCLEOTIDE SEQUENCE</scope>
    <source>
        <strain evidence="2">500377</strain>
        <strain evidence="1">542056</strain>
    </source>
</reference>
<name>A0A5V8TBD3_SALEN</name>
<reference evidence="3" key="1">
    <citation type="journal article" date="2018" name="Genome Biol.">
        <title>SKESA: strategic k-mer extension for scrupulous assemblies.</title>
        <authorList>
            <person name="Souvorov A."/>
            <person name="Agarwala R."/>
            <person name="Lipman D.J."/>
        </authorList>
    </citation>
    <scope>NUCLEOTIDE SEQUENCE</scope>
    <source>
        <strain evidence="3">ILBSalm5409918</strain>
    </source>
</reference>
<comment type="caution">
    <text evidence="1">The sequence shown here is derived from an EMBL/GenBank/DDBJ whole genome shotgun (WGS) entry which is preliminary data.</text>
</comment>
<gene>
    <name evidence="1" type="ORF">DOR31_04655</name>
    <name evidence="2" type="ORF">EVI13_19815</name>
    <name evidence="3" type="ORF">G2685_07395</name>
</gene>